<feature type="compositionally biased region" description="Low complexity" evidence="8">
    <location>
        <begin position="642"/>
        <end position="651"/>
    </location>
</feature>
<feature type="compositionally biased region" description="Acidic residues" evidence="8">
    <location>
        <begin position="272"/>
        <end position="286"/>
    </location>
</feature>
<proteinExistence type="inferred from homology"/>
<feature type="compositionally biased region" description="Basic and acidic residues" evidence="8">
    <location>
        <begin position="410"/>
        <end position="423"/>
    </location>
</feature>
<evidence type="ECO:0000256" key="6">
    <source>
        <dbReference type="ARBA" id="ARBA00029455"/>
    </source>
</evidence>
<keyword evidence="2 7" id="KW-0690">Ribosome biogenesis</keyword>
<evidence type="ECO:0000256" key="4">
    <source>
        <dbReference type="ARBA" id="ARBA00023242"/>
    </source>
</evidence>
<feature type="compositionally biased region" description="Basic and acidic residues" evidence="8">
    <location>
        <begin position="297"/>
        <end position="307"/>
    </location>
</feature>
<keyword evidence="5 7" id="KW-0687">Ribonucleoprotein</keyword>
<sequence>MAASVEQTLSDLTSLISGDGFLTALLASRRNGMANAEIDSTLGTAAAAMFREVGGGGELVLAGMGVEEIWSQCELVTAGRGKFRGKRVELLELGESDEESDEESDGAERSETEMEPEEGDEEDEEAKRIRERMERSMAAMDDSNSDSDSDVGSESEAEDIGVAVPTSLPRSGESDELSDDGDPMGAPMRDGFFDVLDMEDWADEEERLHFRDADDDEKKDKKRKTRTKKRNEKASTYGGASDSGSDEDVEDEQEQLYRDDDEIGVLARLYDDDSGGDSEEEGDLTAEDFFGKPNSKAMEKYKAKRSDVGVEISAPVPTSAKEKKLLQQTRELEEEALAEKPWMMTGEVSAAARPADSLLTVAPSFEQPSKLAPTITVEHTENLEDIIKRRILKEDWDDVAPRELPSVTRSKGERAPEVSQEKSKLGLGELYERDYLKAAVGYDKDKVELETAEGKAKSEMKALFAKLCSKLDALSNYHFSPRPASEVAEVKSQAPAIAMEEVIPLTVSDARSSAPEEVFGGKRGRDSVLKADSEMDSGERKRLRATKKAKRRKERAAKQADEKLVSRLKPGLGLSNPYEARKLRDDLAKARSSGKVVDGGIEANDDFNTSTKFFERMQRQVAEDVHGDGTQGGAEKKKKSRGGNSSSLVLS</sequence>
<feature type="compositionally biased region" description="Basic and acidic residues" evidence="8">
    <location>
        <begin position="519"/>
        <end position="540"/>
    </location>
</feature>
<feature type="compositionally biased region" description="Acidic residues" evidence="8">
    <location>
        <begin position="143"/>
        <end position="159"/>
    </location>
</feature>
<feature type="compositionally biased region" description="Basic and acidic residues" evidence="8">
    <location>
        <begin position="125"/>
        <end position="135"/>
    </location>
</feature>
<feature type="compositionally biased region" description="Acidic residues" evidence="8">
    <location>
        <begin position="113"/>
        <end position="124"/>
    </location>
</feature>
<feature type="compositionally biased region" description="Basic and acidic residues" evidence="8">
    <location>
        <begin position="613"/>
        <end position="627"/>
    </location>
</feature>
<evidence type="ECO:0000256" key="1">
    <source>
        <dbReference type="ARBA" id="ARBA00004604"/>
    </source>
</evidence>
<evidence type="ECO:0000256" key="3">
    <source>
        <dbReference type="ARBA" id="ARBA00022552"/>
    </source>
</evidence>
<feature type="compositionally biased region" description="Basic residues" evidence="8">
    <location>
        <begin position="220"/>
        <end position="231"/>
    </location>
</feature>
<gene>
    <name evidence="9" type="ORF">TrST_g14267</name>
</gene>
<evidence type="ECO:0000313" key="10">
    <source>
        <dbReference type="Proteomes" id="UP001165085"/>
    </source>
</evidence>
<evidence type="ECO:0000256" key="8">
    <source>
        <dbReference type="SAM" id="MobiDB-lite"/>
    </source>
</evidence>
<feature type="compositionally biased region" description="Basic and acidic residues" evidence="8">
    <location>
        <begin position="206"/>
        <end position="219"/>
    </location>
</feature>
<dbReference type="PANTHER" id="PTHR17039:SF0">
    <property type="entry name" value="U3 SMALL NUCLEOLAR RIBONUCLEOPROTEIN PROTEIN MPP10"/>
    <property type="match status" value="1"/>
</dbReference>
<evidence type="ECO:0000256" key="2">
    <source>
        <dbReference type="ARBA" id="ARBA00022517"/>
    </source>
</evidence>
<dbReference type="Proteomes" id="UP001165085">
    <property type="component" value="Unassembled WGS sequence"/>
</dbReference>
<keyword evidence="10" id="KW-1185">Reference proteome</keyword>
<feature type="region of interest" description="Disordered" evidence="8">
    <location>
        <begin position="92"/>
        <end position="191"/>
    </location>
</feature>
<feature type="compositionally biased region" description="Acidic residues" evidence="8">
    <location>
        <begin position="244"/>
        <end position="263"/>
    </location>
</feature>
<dbReference type="GO" id="GO:0032040">
    <property type="term" value="C:small-subunit processome"/>
    <property type="evidence" value="ECO:0007669"/>
    <property type="project" value="TreeGrafter"/>
</dbReference>
<reference evidence="10" key="1">
    <citation type="journal article" date="2023" name="Commun. Biol.">
        <title>Genome analysis of Parmales, the sister group of diatoms, reveals the evolutionary specialization of diatoms from phago-mixotrophs to photoautotrophs.</title>
        <authorList>
            <person name="Ban H."/>
            <person name="Sato S."/>
            <person name="Yoshikawa S."/>
            <person name="Yamada K."/>
            <person name="Nakamura Y."/>
            <person name="Ichinomiya M."/>
            <person name="Sato N."/>
            <person name="Blanc-Mathieu R."/>
            <person name="Endo H."/>
            <person name="Kuwata A."/>
            <person name="Ogata H."/>
        </authorList>
    </citation>
    <scope>NUCLEOTIDE SEQUENCE [LARGE SCALE GENOMIC DNA]</scope>
    <source>
        <strain evidence="10">NIES 3701</strain>
    </source>
</reference>
<feature type="region of interest" description="Disordered" evidence="8">
    <location>
        <begin position="612"/>
        <end position="651"/>
    </location>
</feature>
<protein>
    <recommendedName>
        <fullName evidence="7">U3 small nucleolar ribonucleoprotein protein MPP10</fullName>
    </recommendedName>
</protein>
<accession>A0A9W7C9N3</accession>
<feature type="compositionally biased region" description="Acidic residues" evidence="8">
    <location>
        <begin position="92"/>
        <end position="105"/>
    </location>
</feature>
<feature type="region of interest" description="Disordered" evidence="8">
    <location>
        <begin position="206"/>
        <end position="307"/>
    </location>
</feature>
<evidence type="ECO:0000256" key="7">
    <source>
        <dbReference type="PIRNR" id="PIRNR017300"/>
    </source>
</evidence>
<organism evidence="9 10">
    <name type="scientific">Triparma strigata</name>
    <dbReference type="NCBI Taxonomy" id="1606541"/>
    <lineage>
        <taxon>Eukaryota</taxon>
        <taxon>Sar</taxon>
        <taxon>Stramenopiles</taxon>
        <taxon>Ochrophyta</taxon>
        <taxon>Bolidophyceae</taxon>
        <taxon>Parmales</taxon>
        <taxon>Triparmaceae</taxon>
        <taxon>Triparma</taxon>
    </lineage>
</organism>
<evidence type="ECO:0000313" key="9">
    <source>
        <dbReference type="EMBL" id="GMI02196.1"/>
    </source>
</evidence>
<comment type="function">
    <text evidence="7">Involved in nucleolar processing of pre-18S ribosomal RNA.</text>
</comment>
<dbReference type="EMBL" id="BRXY01000593">
    <property type="protein sequence ID" value="GMI02196.1"/>
    <property type="molecule type" value="Genomic_DNA"/>
</dbReference>
<feature type="region of interest" description="Disordered" evidence="8">
    <location>
        <begin position="513"/>
        <end position="579"/>
    </location>
</feature>
<keyword evidence="3 7" id="KW-0698">rRNA processing</keyword>
<dbReference type="GO" id="GO:0006364">
    <property type="term" value="P:rRNA processing"/>
    <property type="evidence" value="ECO:0007669"/>
    <property type="project" value="UniProtKB-KW"/>
</dbReference>
<dbReference type="PIRSF" id="PIRSF017300">
    <property type="entry name" value="snoRNP_Mpp10"/>
    <property type="match status" value="1"/>
</dbReference>
<evidence type="ECO:0000256" key="5">
    <source>
        <dbReference type="ARBA" id="ARBA00023274"/>
    </source>
</evidence>
<feature type="compositionally biased region" description="Basic residues" evidence="8">
    <location>
        <begin position="541"/>
        <end position="555"/>
    </location>
</feature>
<dbReference type="AlphaFoldDB" id="A0A9W7C9N3"/>
<dbReference type="OrthoDB" id="445326at2759"/>
<feature type="region of interest" description="Disordered" evidence="8">
    <location>
        <begin position="403"/>
        <end position="423"/>
    </location>
</feature>
<comment type="similarity">
    <text evidence="6 7">Belongs to the MPP10 family.</text>
</comment>
<feature type="compositionally biased region" description="Basic and acidic residues" evidence="8">
    <location>
        <begin position="556"/>
        <end position="565"/>
    </location>
</feature>
<dbReference type="Pfam" id="PF04006">
    <property type="entry name" value="Mpp10"/>
    <property type="match status" value="1"/>
</dbReference>
<name>A0A9W7C9N3_9STRA</name>
<dbReference type="PANTHER" id="PTHR17039">
    <property type="entry name" value="U3 SMALL NUCLEOLAR RIBONUCLEOPROTEIN PROTEIN MPP10"/>
    <property type="match status" value="1"/>
</dbReference>
<comment type="caution">
    <text evidence="9">The sequence shown here is derived from an EMBL/GenBank/DDBJ whole genome shotgun (WGS) entry which is preliminary data.</text>
</comment>
<comment type="subcellular location">
    <subcellularLocation>
        <location evidence="1 7">Nucleus</location>
        <location evidence="1 7">Nucleolus</location>
    </subcellularLocation>
</comment>
<keyword evidence="4 7" id="KW-0539">Nucleus</keyword>
<dbReference type="GO" id="GO:0034457">
    <property type="term" value="C:Mpp10 complex"/>
    <property type="evidence" value="ECO:0007669"/>
    <property type="project" value="UniProtKB-UniRule"/>
</dbReference>
<dbReference type="GO" id="GO:0005732">
    <property type="term" value="C:sno(s)RNA-containing ribonucleoprotein complex"/>
    <property type="evidence" value="ECO:0007669"/>
    <property type="project" value="UniProtKB-UniRule"/>
</dbReference>
<dbReference type="InterPro" id="IPR012173">
    <property type="entry name" value="Mpp10"/>
</dbReference>